<feature type="non-terminal residue" evidence="3">
    <location>
        <position position="171"/>
    </location>
</feature>
<feature type="domain" description="N-terminal" evidence="2">
    <location>
        <begin position="4"/>
        <end position="133"/>
    </location>
</feature>
<evidence type="ECO:0000313" key="4">
    <source>
        <dbReference type="Proteomes" id="UP000565205"/>
    </source>
</evidence>
<dbReference type="Pfam" id="PF08401">
    <property type="entry name" value="ArdcN"/>
    <property type="match status" value="1"/>
</dbReference>
<comment type="caution">
    <text evidence="3">The sequence shown here is derived from an EMBL/GenBank/DDBJ whole genome shotgun (WGS) entry which is preliminary data.</text>
</comment>
<name>A0A850P0U1_9PROT</name>
<gene>
    <name evidence="3" type="ORF">HUK83_19555</name>
</gene>
<dbReference type="GO" id="GO:0003697">
    <property type="term" value="F:single-stranded DNA binding"/>
    <property type="evidence" value="ECO:0007669"/>
    <property type="project" value="InterPro"/>
</dbReference>
<feature type="region of interest" description="Disordered" evidence="1">
    <location>
        <begin position="99"/>
        <end position="121"/>
    </location>
</feature>
<evidence type="ECO:0000313" key="3">
    <source>
        <dbReference type="EMBL" id="NVN32528.1"/>
    </source>
</evidence>
<proteinExistence type="predicted"/>
<dbReference type="Proteomes" id="UP000565205">
    <property type="component" value="Unassembled WGS sequence"/>
</dbReference>
<dbReference type="EMBL" id="JABXXQ010000921">
    <property type="protein sequence ID" value="NVN32528.1"/>
    <property type="molecule type" value="Genomic_DNA"/>
</dbReference>
<dbReference type="InterPro" id="IPR013610">
    <property type="entry name" value="ArdC_N"/>
</dbReference>
<accession>A0A850P0U1</accession>
<organism evidence="3 4">
    <name type="scientific">Endobacter medicaginis</name>
    <dbReference type="NCBI Taxonomy" id="1181271"/>
    <lineage>
        <taxon>Bacteria</taxon>
        <taxon>Pseudomonadati</taxon>
        <taxon>Pseudomonadota</taxon>
        <taxon>Alphaproteobacteria</taxon>
        <taxon>Acetobacterales</taxon>
        <taxon>Acetobacteraceae</taxon>
        <taxon>Endobacter</taxon>
    </lineage>
</organism>
<reference evidence="3 4" key="1">
    <citation type="submission" date="2020-06" db="EMBL/GenBank/DDBJ databases">
        <title>Description of novel acetic acid bacteria.</title>
        <authorList>
            <person name="Sombolestani A."/>
        </authorList>
    </citation>
    <scope>NUCLEOTIDE SEQUENCE [LARGE SCALE GENOMIC DNA]</scope>
    <source>
        <strain evidence="3 4">LMG 26838</strain>
    </source>
</reference>
<evidence type="ECO:0000259" key="2">
    <source>
        <dbReference type="Pfam" id="PF08401"/>
    </source>
</evidence>
<evidence type="ECO:0000256" key="1">
    <source>
        <dbReference type="SAM" id="MobiDB-lite"/>
    </source>
</evidence>
<dbReference type="AlphaFoldDB" id="A0A850P0U1"/>
<protein>
    <submittedName>
        <fullName evidence="3">ArdC family protein</fullName>
    </submittedName>
</protein>
<dbReference type="RefSeq" id="WP_176627361.1">
    <property type="nucleotide sequence ID" value="NZ_JABXXQ010000921.1"/>
</dbReference>
<feature type="non-terminal residue" evidence="3">
    <location>
        <position position="1"/>
    </location>
</feature>
<sequence>DRRDRQQEVTDRIIGALEQGTLPWRQPWDPGRAGHDTRPRNVASHRLYRGINILLLAMDARAWSSGDHRWCTYEQARAKGWQVRKGETGTTVFFVGQAPRKEGSGAEGGPAPAGSDGDPSERMVRFYKSHTVFHASQMDGVPDLPPLAVDEAPWARIEAVDTMLERSGAVI</sequence>